<dbReference type="Proteomes" id="UP001610335">
    <property type="component" value="Unassembled WGS sequence"/>
</dbReference>
<protein>
    <submittedName>
        <fullName evidence="1">Uncharacterized protein</fullName>
    </submittedName>
</protein>
<accession>A0ABR4HF02</accession>
<evidence type="ECO:0000313" key="2">
    <source>
        <dbReference type="Proteomes" id="UP001610335"/>
    </source>
</evidence>
<gene>
    <name evidence="1" type="ORF">BDW59DRAFT_176569</name>
</gene>
<sequence>MTDSAWEACHYLQKDSQQLSALPLVPSLPQSVICGPVMRYQLSSSYLSAYFPHNMERVSDVGKSRYIISGITALPQKSPMLENVLAALSCIFLGKSRNDKHVFRHGLRLYNIALQYMAISISRGVCSDTIVYTCVIFLQIQTFDTPIMAAIYGQYSKLKVLLAGLMHLSEETITWINDYEEDSPLQEWMYILTEISRIAIAIDTTDSSDHNAYKSLLAGCLSLEKKNKESLCQINQSPNGEPPTFARWELNSGIPSTDDLFGPAYCFSSLYEANLHIFFWLTLSFIYPLIRQCQILAWPDDIPHCDHFIEDEAHHLSMDWERFVWGLDVLTYLEISGFDNAARFREIWSNYWSESHKHSFYRMVNYREVIKGSAGSV</sequence>
<evidence type="ECO:0000313" key="1">
    <source>
        <dbReference type="EMBL" id="KAL2814054.1"/>
    </source>
</evidence>
<proteinExistence type="predicted"/>
<name>A0ABR4HF02_9EURO</name>
<comment type="caution">
    <text evidence="1">The sequence shown here is derived from an EMBL/GenBank/DDBJ whole genome shotgun (WGS) entry which is preliminary data.</text>
</comment>
<keyword evidence="2" id="KW-1185">Reference proteome</keyword>
<organism evidence="1 2">
    <name type="scientific">Aspergillus cavernicola</name>
    <dbReference type="NCBI Taxonomy" id="176166"/>
    <lineage>
        <taxon>Eukaryota</taxon>
        <taxon>Fungi</taxon>
        <taxon>Dikarya</taxon>
        <taxon>Ascomycota</taxon>
        <taxon>Pezizomycotina</taxon>
        <taxon>Eurotiomycetes</taxon>
        <taxon>Eurotiomycetidae</taxon>
        <taxon>Eurotiales</taxon>
        <taxon>Aspergillaceae</taxon>
        <taxon>Aspergillus</taxon>
        <taxon>Aspergillus subgen. Nidulantes</taxon>
    </lineage>
</organism>
<dbReference type="EMBL" id="JBFXLS010000133">
    <property type="protein sequence ID" value="KAL2814054.1"/>
    <property type="molecule type" value="Genomic_DNA"/>
</dbReference>
<reference evidence="1 2" key="1">
    <citation type="submission" date="2024-07" db="EMBL/GenBank/DDBJ databases">
        <title>Section-level genome sequencing and comparative genomics of Aspergillus sections Usti and Cavernicolus.</title>
        <authorList>
            <consortium name="Lawrence Berkeley National Laboratory"/>
            <person name="Nybo J.L."/>
            <person name="Vesth T.C."/>
            <person name="Theobald S."/>
            <person name="Frisvad J.C."/>
            <person name="Larsen T.O."/>
            <person name="Kjaerboelling I."/>
            <person name="Rothschild-Mancinelli K."/>
            <person name="Lyhne E.K."/>
            <person name="Kogle M.E."/>
            <person name="Barry K."/>
            <person name="Clum A."/>
            <person name="Na H."/>
            <person name="Ledsgaard L."/>
            <person name="Lin J."/>
            <person name="Lipzen A."/>
            <person name="Kuo A."/>
            <person name="Riley R."/>
            <person name="Mondo S."/>
            <person name="LaButti K."/>
            <person name="Haridas S."/>
            <person name="Pangalinan J."/>
            <person name="Salamov A.A."/>
            <person name="Simmons B.A."/>
            <person name="Magnuson J.K."/>
            <person name="Chen J."/>
            <person name="Drula E."/>
            <person name="Henrissat B."/>
            <person name="Wiebenga A."/>
            <person name="Lubbers R.J."/>
            <person name="Gomes A.C."/>
            <person name="Makela M.R."/>
            <person name="Stajich J."/>
            <person name="Grigoriev I.V."/>
            <person name="Mortensen U.H."/>
            <person name="De vries R.P."/>
            <person name="Baker S.E."/>
            <person name="Andersen M.R."/>
        </authorList>
    </citation>
    <scope>NUCLEOTIDE SEQUENCE [LARGE SCALE GENOMIC DNA]</scope>
    <source>
        <strain evidence="1 2">CBS 600.67</strain>
    </source>
</reference>